<proteinExistence type="predicted"/>
<feature type="coiled-coil region" evidence="1">
    <location>
        <begin position="382"/>
        <end position="419"/>
    </location>
</feature>
<evidence type="ECO:0000313" key="3">
    <source>
        <dbReference type="Proteomes" id="UP001652663"/>
    </source>
</evidence>
<accession>A0ABM4SXG6</accession>
<sequence>MSSSSPRRPPPTGPAAFGASSPAPEKAYDHLLEVPVTREQLNHYRNVAEAARSELAATLVKFESAQSELRELRSKMLSKEVSYQELKAEMESYKENNARKSSLLISLRDRVQELEEESAALATSKIRTEITAQSAIKENQELKKKVVELDEKLQKCLKENEKNKNQVSQNCRKHEEFLAQLRDCLDPEKNEKASDEDLILKLGELCKENAFVKGQIVALEETINVHEMEAKASRETIMRLASEVNREQKKAASYIEEKGQLSQDLLGAMEAKEALEREVKVFQERLLAGQRVWDASKQELSLLKRSSLELEKSLKASLEATAASQTELSSFREKIAALLRGSSGTLRPSEDAILERIREMGSQEESGKQMVSQLEAQISKLVEQLGNESQFHQKALQRAQKAENQLEALQGRLTHLEEELVSGGVLQDDLHFEKQKLSEKMKLDQMAAELGFDMRLDVVLARTEQLVRLESNAVIENKTIAHNLQRKLKTQKERLESKELHMNFLRQKIAHLEQEKQVRSAVMVERDEANVTIRKMQKKVERLQKELSVCQELNTELKAKLADTSELKIKTLEQTRAIEDLNKSRDKLEKMKEKAEKKLLSVKSELETTEHEAKENKERARNMLEVVTSEMKTLKKSLEEAGKRERQLMDFREVVSQMLGLNMMSLALPDYEIIKCLERLIHAHQHRFVPCACLKDETAKQDRPPQGHVQLLH</sequence>
<gene>
    <name evidence="4" type="primary">CCDC170</name>
</gene>
<feature type="compositionally biased region" description="Low complexity" evidence="2">
    <location>
        <begin position="14"/>
        <end position="24"/>
    </location>
</feature>
<dbReference type="InterPro" id="IPR039139">
    <property type="entry name" value="CCDC170-like"/>
</dbReference>
<keyword evidence="1" id="KW-0175">Coiled coil</keyword>
<feature type="coiled-coil region" evidence="1">
    <location>
        <begin position="55"/>
        <end position="166"/>
    </location>
</feature>
<dbReference type="PANTHER" id="PTHR18863:SF4">
    <property type="entry name" value="COILED-COIL DOMAIN-CONTAINING PROTEIN 170"/>
    <property type="match status" value="1"/>
</dbReference>
<evidence type="ECO:0000313" key="4">
    <source>
        <dbReference type="RefSeq" id="XP_070652489.1"/>
    </source>
</evidence>
<feature type="coiled-coil region" evidence="1">
    <location>
        <begin position="481"/>
        <end position="644"/>
    </location>
</feature>
<evidence type="ECO:0000256" key="1">
    <source>
        <dbReference type="SAM" id="Coils"/>
    </source>
</evidence>
<keyword evidence="3" id="KW-1185">Reference proteome</keyword>
<organism evidence="3 4">
    <name type="scientific">Bos indicus</name>
    <name type="common">Zebu</name>
    <dbReference type="NCBI Taxonomy" id="9915"/>
    <lineage>
        <taxon>Eukaryota</taxon>
        <taxon>Metazoa</taxon>
        <taxon>Chordata</taxon>
        <taxon>Craniata</taxon>
        <taxon>Vertebrata</taxon>
        <taxon>Euteleostomi</taxon>
        <taxon>Mammalia</taxon>
        <taxon>Eutheria</taxon>
        <taxon>Laurasiatheria</taxon>
        <taxon>Artiodactyla</taxon>
        <taxon>Ruminantia</taxon>
        <taxon>Pecora</taxon>
        <taxon>Bovidae</taxon>
        <taxon>Bovinae</taxon>
        <taxon>Bos</taxon>
    </lineage>
</organism>
<dbReference type="GeneID" id="109563583"/>
<feature type="region of interest" description="Disordered" evidence="2">
    <location>
        <begin position="1"/>
        <end position="24"/>
    </location>
</feature>
<dbReference type="Proteomes" id="UP001652663">
    <property type="component" value="Chromosome 9"/>
</dbReference>
<protein>
    <submittedName>
        <fullName evidence="4">Coiled-coil domain-containing protein 170 isoform X2</fullName>
    </submittedName>
</protein>
<name>A0ABM4SXG6_BOSIN</name>
<dbReference type="PANTHER" id="PTHR18863">
    <property type="entry name" value="TSEC-2-RELATED"/>
    <property type="match status" value="1"/>
</dbReference>
<feature type="coiled-coil region" evidence="1">
    <location>
        <begin position="237"/>
        <end position="285"/>
    </location>
</feature>
<evidence type="ECO:0000256" key="2">
    <source>
        <dbReference type="SAM" id="MobiDB-lite"/>
    </source>
</evidence>
<reference evidence="4" key="1">
    <citation type="submission" date="2025-08" db="UniProtKB">
        <authorList>
            <consortium name="RefSeq"/>
        </authorList>
    </citation>
    <scope>IDENTIFICATION</scope>
    <source>
        <tissue evidence="4">Blood</tissue>
    </source>
</reference>
<dbReference type="RefSeq" id="XP_070652489.1">
    <property type="nucleotide sequence ID" value="XM_070796388.1"/>
</dbReference>